<reference evidence="1 2" key="1">
    <citation type="submission" date="2016-03" db="EMBL/GenBank/DDBJ databases">
        <title>Speciation and ecological success in dimly lit waters: horizontal gene transfer in a green sulfur bacteria bloom unveiled by metagenomic assembly.</title>
        <authorList>
            <person name="Llorens-Mares T."/>
            <person name="Liu Z."/>
            <person name="Allen L.Z."/>
            <person name="Rusch D.B."/>
            <person name="Craig M.T."/>
            <person name="Dupont C.L."/>
            <person name="Bryant D.A."/>
            <person name="Casamayor E.O."/>
        </authorList>
    </citation>
    <scope>NUCLEOTIDE SEQUENCE [LARGE SCALE GENOMIC DNA]</scope>
    <source>
        <strain evidence="1">CIII</strain>
    </source>
</reference>
<organism evidence="1 2">
    <name type="scientific">Pelodictyon luteolum</name>
    <dbReference type="NCBI Taxonomy" id="1100"/>
    <lineage>
        <taxon>Bacteria</taxon>
        <taxon>Pseudomonadati</taxon>
        <taxon>Chlorobiota</taxon>
        <taxon>Chlorobiia</taxon>
        <taxon>Chlorobiales</taxon>
        <taxon>Chlorobiaceae</taxon>
        <taxon>Chlorobium/Pelodictyon group</taxon>
        <taxon>Pelodictyon</taxon>
    </lineage>
</organism>
<dbReference type="InterPro" id="IPR029058">
    <property type="entry name" value="AB_hydrolase_fold"/>
</dbReference>
<protein>
    <recommendedName>
        <fullName evidence="3">DUF452 family protein</fullName>
    </recommendedName>
</protein>
<dbReference type="ESTHER" id="pellu-a0a165m6d6">
    <property type="family name" value="BioG_Pimeloyl-ACP-methyl-esterase"/>
</dbReference>
<comment type="caution">
    <text evidence="1">The sequence shown here is derived from an EMBL/GenBank/DDBJ whole genome shotgun (WGS) entry which is preliminary data.</text>
</comment>
<dbReference type="RefSeq" id="WP_303681013.1">
    <property type="nucleotide sequence ID" value="NZ_LVWG01000017.1"/>
</dbReference>
<sequence>MKHHWFKRDGREELVLFFSGWGTDACHAGRFFRDSLADGFAGDMLAFYDYTAPTPEIDLQADFSLYRRIILIAWSFGVWAARAVPLPAIDAAVALNGTLFPVDPLRGIHPDIFQATLDGYGEESRRRFEGRMCRTPEVLTLFRECSSSRTTEDQKNELLSLQYSFSGPTLQPGWEYGHAFIGGRDAIFLPVCQDAAWDATPRTLIAAMPHYPFFHCRTIREVTAWQG</sequence>
<accession>A0A165M6D6</accession>
<evidence type="ECO:0008006" key="3">
    <source>
        <dbReference type="Google" id="ProtNLM"/>
    </source>
</evidence>
<dbReference type="Pfam" id="PF04301">
    <property type="entry name" value="BioG"/>
    <property type="match status" value="1"/>
</dbReference>
<dbReference type="SUPFAM" id="SSF53474">
    <property type="entry name" value="alpha/beta-Hydrolases"/>
    <property type="match status" value="1"/>
</dbReference>
<evidence type="ECO:0000313" key="2">
    <source>
        <dbReference type="Proteomes" id="UP000076481"/>
    </source>
</evidence>
<proteinExistence type="predicted"/>
<name>A0A165M6D6_PELLU</name>
<dbReference type="EMBL" id="LVWG01000017">
    <property type="protein sequence ID" value="KZK74862.1"/>
    <property type="molecule type" value="Genomic_DNA"/>
</dbReference>
<gene>
    <name evidence="1" type="ORF">A3K90_09925</name>
</gene>
<dbReference type="InterPro" id="IPR007398">
    <property type="entry name" value="BioG"/>
</dbReference>
<dbReference type="Proteomes" id="UP000076481">
    <property type="component" value="Unassembled WGS sequence"/>
</dbReference>
<evidence type="ECO:0000313" key="1">
    <source>
        <dbReference type="EMBL" id="KZK74862.1"/>
    </source>
</evidence>
<dbReference type="AlphaFoldDB" id="A0A165M6D6"/>